<feature type="transmembrane region" description="Helical" evidence="2">
    <location>
        <begin position="40"/>
        <end position="60"/>
    </location>
</feature>
<evidence type="ECO:0000256" key="1">
    <source>
        <dbReference type="SAM" id="MobiDB-lite"/>
    </source>
</evidence>
<dbReference type="InterPro" id="IPR025315">
    <property type="entry name" value="DUF4220"/>
</dbReference>
<organism evidence="4 5">
    <name type="scientific">Panicum miliaceum</name>
    <name type="common">Proso millet</name>
    <name type="synonym">Broomcorn millet</name>
    <dbReference type="NCBI Taxonomy" id="4540"/>
    <lineage>
        <taxon>Eukaryota</taxon>
        <taxon>Viridiplantae</taxon>
        <taxon>Streptophyta</taxon>
        <taxon>Embryophyta</taxon>
        <taxon>Tracheophyta</taxon>
        <taxon>Spermatophyta</taxon>
        <taxon>Magnoliopsida</taxon>
        <taxon>Liliopsida</taxon>
        <taxon>Poales</taxon>
        <taxon>Poaceae</taxon>
        <taxon>PACMAD clade</taxon>
        <taxon>Panicoideae</taxon>
        <taxon>Panicodae</taxon>
        <taxon>Paniceae</taxon>
        <taxon>Panicinae</taxon>
        <taxon>Panicum</taxon>
        <taxon>Panicum sect. Panicum</taxon>
    </lineage>
</organism>
<keyword evidence="5" id="KW-1185">Reference proteome</keyword>
<evidence type="ECO:0000256" key="2">
    <source>
        <dbReference type="SAM" id="Phobius"/>
    </source>
</evidence>
<proteinExistence type="predicted"/>
<keyword evidence="2" id="KW-1133">Transmembrane helix</keyword>
<dbReference type="STRING" id="4540.A0A3L6STA3"/>
<evidence type="ECO:0000313" key="4">
    <source>
        <dbReference type="EMBL" id="RLN27682.1"/>
    </source>
</evidence>
<feature type="domain" description="DUF4220" evidence="3">
    <location>
        <begin position="43"/>
        <end position="351"/>
    </location>
</feature>
<feature type="region of interest" description="Disordered" evidence="1">
    <location>
        <begin position="657"/>
        <end position="680"/>
    </location>
</feature>
<keyword evidence="2" id="KW-0812">Transmembrane</keyword>
<sequence>MDWWDEWKLRILVLCSLFVQLFLLFSGYVRNWYILRWLRVVVWIAYIGGDALAIYALATLFNRQKQQATVDGGGNALEVIWAPVLLIHLGGQSITAYSLEDNELWKRHAITLVSQVTVALYVFCKWWSGEKRLLQAAVLLFIAGIIRFSEKPWALQRASFRDTASTNLSPPRGEITSGAAIWRLLCCTNCQELAGFGEDNKHQEVSYSLKEYVEKAQVCVKEGAKASEKDQFKELQKNKNVAMNYIYRTFLDLSAPYSARLHYLQSFLKFDEVYGHRMLREWIGMQFSTLYTKVRSANTCIGFCLLFLLPSLALASAILFNKSSKDGYNKSDITVSRILYSATAVIEFSPFWFPYLCLLVLRCKCDAINQGDMVYSWQDMVSQHNIMLFCARKKKGELSSLMKIPGFSYLRDYINKHWCIWHEPAAQQISVLVRQHAEDGWKAYIRGPATYRRFSNLRGEQTLWKHDLMGQLGWSFGLPFDECVLVWHVATDLCSRRTTNTSDIIQSRRNSEIISNHMIYLLFVCPEMLMVGTRQDLFMIACGEIEPMIEDEPLPSLDEGSITRGILGVERGDDDLMKKAPMISNARKLADALIGLDDERKRWEVIQGVWVEMLCYSASRCRGYEHAKSLAHGGEFLTNVWLLWSCMGMETLPDKIHNPGIPGPLESDPDEDHAPAAASG</sequence>
<gene>
    <name evidence="4" type="ORF">C2845_PM05G01770</name>
</gene>
<accession>A0A3L6STA3</accession>
<dbReference type="AlphaFoldDB" id="A0A3L6STA3"/>
<name>A0A3L6STA3_PANMI</name>
<dbReference type="Proteomes" id="UP000275267">
    <property type="component" value="Unassembled WGS sequence"/>
</dbReference>
<evidence type="ECO:0000259" key="3">
    <source>
        <dbReference type="Pfam" id="PF13968"/>
    </source>
</evidence>
<dbReference type="EMBL" id="PQIB02000003">
    <property type="protein sequence ID" value="RLN27682.1"/>
    <property type="molecule type" value="Genomic_DNA"/>
</dbReference>
<feature type="transmembrane region" description="Helical" evidence="2">
    <location>
        <begin position="340"/>
        <end position="361"/>
    </location>
</feature>
<dbReference type="Pfam" id="PF13968">
    <property type="entry name" value="DUF4220"/>
    <property type="match status" value="1"/>
</dbReference>
<dbReference type="InterPro" id="IPR007658">
    <property type="entry name" value="DUF594"/>
</dbReference>
<comment type="caution">
    <text evidence="4">The sequence shown here is derived from an EMBL/GenBank/DDBJ whole genome shotgun (WGS) entry which is preliminary data.</text>
</comment>
<dbReference type="OrthoDB" id="686958at2759"/>
<protein>
    <recommendedName>
        <fullName evidence="3">DUF4220 domain-containing protein</fullName>
    </recommendedName>
</protein>
<evidence type="ECO:0000313" key="5">
    <source>
        <dbReference type="Proteomes" id="UP000275267"/>
    </source>
</evidence>
<keyword evidence="2" id="KW-0472">Membrane</keyword>
<dbReference type="PANTHER" id="PTHR31325">
    <property type="entry name" value="OS01G0798800 PROTEIN-RELATED"/>
    <property type="match status" value="1"/>
</dbReference>
<feature type="transmembrane region" description="Helical" evidence="2">
    <location>
        <begin position="7"/>
        <end position="28"/>
    </location>
</feature>
<feature type="transmembrane region" description="Helical" evidence="2">
    <location>
        <begin position="300"/>
        <end position="320"/>
    </location>
</feature>
<dbReference type="Pfam" id="PF04578">
    <property type="entry name" value="DUF594"/>
    <property type="match status" value="1"/>
</dbReference>
<reference evidence="5" key="1">
    <citation type="journal article" date="2019" name="Nat. Commun.">
        <title>The genome of broomcorn millet.</title>
        <authorList>
            <person name="Zou C."/>
            <person name="Miki D."/>
            <person name="Li D."/>
            <person name="Tang Q."/>
            <person name="Xiao L."/>
            <person name="Rajput S."/>
            <person name="Deng P."/>
            <person name="Jia W."/>
            <person name="Huang R."/>
            <person name="Zhang M."/>
            <person name="Sun Y."/>
            <person name="Hu J."/>
            <person name="Fu X."/>
            <person name="Schnable P.S."/>
            <person name="Li F."/>
            <person name="Zhang H."/>
            <person name="Feng B."/>
            <person name="Zhu X."/>
            <person name="Liu R."/>
            <person name="Schnable J.C."/>
            <person name="Zhu J.-K."/>
            <person name="Zhang H."/>
        </authorList>
    </citation>
    <scope>NUCLEOTIDE SEQUENCE [LARGE SCALE GENOMIC DNA]</scope>
</reference>